<comment type="caution">
    <text evidence="2">The sequence shown here is derived from an EMBL/GenBank/DDBJ whole genome shotgun (WGS) entry which is preliminary data.</text>
</comment>
<keyword evidence="1" id="KW-0732">Signal</keyword>
<sequence length="183" mass="20063">MKRLDLFLVLFYLHSLGFLVEAKLVNVTIDDQSAGWIFSPAEAWNDGASCQGCTAHPEASLAVDGTWHDSTFNKDTGSNDYPNQVLNASISFNGTAIYVICILAKTTSSPTGNSDMSFYIDNDLVGEFYQTAPGESGYQYNFTVYSNNSIPDGLHTFKLQNGHVDGIKALVILDAIIYSKKIR</sequence>
<dbReference type="AlphaFoldDB" id="A0AA39NIS5"/>
<organism evidence="2 3">
    <name type="scientific">Armillaria tabescens</name>
    <name type="common">Ringless honey mushroom</name>
    <name type="synonym">Agaricus tabescens</name>
    <dbReference type="NCBI Taxonomy" id="1929756"/>
    <lineage>
        <taxon>Eukaryota</taxon>
        <taxon>Fungi</taxon>
        <taxon>Dikarya</taxon>
        <taxon>Basidiomycota</taxon>
        <taxon>Agaricomycotina</taxon>
        <taxon>Agaricomycetes</taxon>
        <taxon>Agaricomycetidae</taxon>
        <taxon>Agaricales</taxon>
        <taxon>Marasmiineae</taxon>
        <taxon>Physalacriaceae</taxon>
        <taxon>Desarmillaria</taxon>
    </lineage>
</organism>
<reference evidence="2" key="1">
    <citation type="submission" date="2023-06" db="EMBL/GenBank/DDBJ databases">
        <authorList>
            <consortium name="Lawrence Berkeley National Laboratory"/>
            <person name="Ahrendt S."/>
            <person name="Sahu N."/>
            <person name="Indic B."/>
            <person name="Wong-Bajracharya J."/>
            <person name="Merenyi Z."/>
            <person name="Ke H.-M."/>
            <person name="Monk M."/>
            <person name="Kocsube S."/>
            <person name="Drula E."/>
            <person name="Lipzen A."/>
            <person name="Balint B."/>
            <person name="Henrissat B."/>
            <person name="Andreopoulos B."/>
            <person name="Martin F.M."/>
            <person name="Harder C.B."/>
            <person name="Rigling D."/>
            <person name="Ford K.L."/>
            <person name="Foster G.D."/>
            <person name="Pangilinan J."/>
            <person name="Papanicolaou A."/>
            <person name="Barry K."/>
            <person name="LaButti K."/>
            <person name="Viragh M."/>
            <person name="Koriabine M."/>
            <person name="Yan M."/>
            <person name="Riley R."/>
            <person name="Champramary S."/>
            <person name="Plett K.L."/>
            <person name="Tsai I.J."/>
            <person name="Slot J."/>
            <person name="Sipos G."/>
            <person name="Plett J."/>
            <person name="Nagy L.G."/>
            <person name="Grigoriev I.V."/>
        </authorList>
    </citation>
    <scope>NUCLEOTIDE SEQUENCE</scope>
    <source>
        <strain evidence="2">CCBAS 213</strain>
    </source>
</reference>
<dbReference type="GeneID" id="85367169"/>
<accession>A0AA39NIS5</accession>
<evidence type="ECO:0000313" key="2">
    <source>
        <dbReference type="EMBL" id="KAK0466367.1"/>
    </source>
</evidence>
<dbReference type="EMBL" id="JAUEPS010000004">
    <property type="protein sequence ID" value="KAK0466367.1"/>
    <property type="molecule type" value="Genomic_DNA"/>
</dbReference>
<keyword evidence="3" id="KW-1185">Reference proteome</keyword>
<protein>
    <submittedName>
        <fullName evidence="2">Uncharacterized protein</fullName>
    </submittedName>
</protein>
<gene>
    <name evidence="2" type="ORF">EV420DRAFT_826384</name>
</gene>
<feature type="signal peptide" evidence="1">
    <location>
        <begin position="1"/>
        <end position="22"/>
    </location>
</feature>
<dbReference type="RefSeq" id="XP_060337194.1">
    <property type="nucleotide sequence ID" value="XM_060483621.1"/>
</dbReference>
<evidence type="ECO:0000313" key="3">
    <source>
        <dbReference type="Proteomes" id="UP001175211"/>
    </source>
</evidence>
<name>A0AA39NIS5_ARMTA</name>
<evidence type="ECO:0000256" key="1">
    <source>
        <dbReference type="SAM" id="SignalP"/>
    </source>
</evidence>
<dbReference type="Gene3D" id="2.60.120.260">
    <property type="entry name" value="Galactose-binding domain-like"/>
    <property type="match status" value="1"/>
</dbReference>
<dbReference type="Proteomes" id="UP001175211">
    <property type="component" value="Unassembled WGS sequence"/>
</dbReference>
<feature type="chain" id="PRO_5041439356" evidence="1">
    <location>
        <begin position="23"/>
        <end position="183"/>
    </location>
</feature>
<proteinExistence type="predicted"/>